<comment type="caution">
    <text evidence="2">The sequence shown here is derived from an EMBL/GenBank/DDBJ whole genome shotgun (WGS) entry which is preliminary data.</text>
</comment>
<name>A0AAN7ZWN5_9PEZI</name>
<feature type="region of interest" description="Disordered" evidence="1">
    <location>
        <begin position="1"/>
        <end position="22"/>
    </location>
</feature>
<organism evidence="2 3">
    <name type="scientific">Elasticomyces elasticus</name>
    <dbReference type="NCBI Taxonomy" id="574655"/>
    <lineage>
        <taxon>Eukaryota</taxon>
        <taxon>Fungi</taxon>
        <taxon>Dikarya</taxon>
        <taxon>Ascomycota</taxon>
        <taxon>Pezizomycotina</taxon>
        <taxon>Dothideomycetes</taxon>
        <taxon>Dothideomycetidae</taxon>
        <taxon>Mycosphaerellales</taxon>
        <taxon>Teratosphaeriaceae</taxon>
        <taxon>Elasticomyces</taxon>
    </lineage>
</organism>
<feature type="compositionally biased region" description="Basic residues" evidence="1">
    <location>
        <begin position="1"/>
        <end position="11"/>
    </location>
</feature>
<reference evidence="2" key="1">
    <citation type="submission" date="2023-08" db="EMBL/GenBank/DDBJ databases">
        <title>Black Yeasts Isolated from many extreme environments.</title>
        <authorList>
            <person name="Coleine C."/>
            <person name="Stajich J.E."/>
            <person name="Selbmann L."/>
        </authorList>
    </citation>
    <scope>NUCLEOTIDE SEQUENCE</scope>
    <source>
        <strain evidence="2">CCFEE 5810</strain>
    </source>
</reference>
<evidence type="ECO:0000313" key="2">
    <source>
        <dbReference type="EMBL" id="KAK5693072.1"/>
    </source>
</evidence>
<dbReference type="AlphaFoldDB" id="A0AAN7ZWN5"/>
<gene>
    <name evidence="2" type="ORF">LTR97_010548</name>
</gene>
<evidence type="ECO:0000256" key="1">
    <source>
        <dbReference type="SAM" id="MobiDB-lite"/>
    </source>
</evidence>
<dbReference type="Proteomes" id="UP001310594">
    <property type="component" value="Unassembled WGS sequence"/>
</dbReference>
<evidence type="ECO:0000313" key="3">
    <source>
        <dbReference type="Proteomes" id="UP001310594"/>
    </source>
</evidence>
<accession>A0AAN7ZWN5</accession>
<dbReference type="EMBL" id="JAVRQU010000018">
    <property type="protein sequence ID" value="KAK5693072.1"/>
    <property type="molecule type" value="Genomic_DNA"/>
</dbReference>
<protein>
    <submittedName>
        <fullName evidence="2">Uncharacterized protein</fullName>
    </submittedName>
</protein>
<proteinExistence type="predicted"/>
<sequence>MPKRRGKKPRARQQYNPLPKHEWTHDGYDFGSGMALPGATHIKKEPAWQNPPTFNVGPGIITRNSPFRRFFHGNNTDRELLSYLDGRNISPGFLAEVDQFLASHPEIGKYVPDFVNSINARSPLEAYKFFLKGYTKPARYIEGVLPDLSRIPLPQVVVPIANIYDTELHQFFEGHEYRVDILMRIDEVVLALCKSLYHGDYVTYSQRKLVVYTLFGNVVDAFKFYEYNYQEEWLHHRYLPEHVILSELPKRQSNTQPLDRIIDDGRYQHSRSHRATRDRIMRATEQNVDVFEVLLEEFTGALCRKGLRRVDIETMRWEPLATMDDMRANGDIRDVVDVVMGRAGQVAQVPRRTTHGLRRQVTQGGSRRLAKIDKLQRTLHQLEAQEQSMFNYGDVAGFNNVTAMRQRVEREFVMAVVHYAENTGRMTRREGDEWHALYRRDKQEQREMAGQRFNVHRYLARFM</sequence>